<dbReference type="RefSeq" id="WP_027306550.1">
    <property type="nucleotide sequence ID" value="NZ_CP020867.1"/>
</dbReference>
<feature type="transmembrane region" description="Helical" evidence="4">
    <location>
        <begin position="131"/>
        <end position="153"/>
    </location>
</feature>
<dbReference type="InterPro" id="IPR010645">
    <property type="entry name" value="MFS_4"/>
</dbReference>
<keyword evidence="2 4" id="KW-1133">Transmembrane helix</keyword>
<dbReference type="KEGG" id="ccun:CCUN_1359"/>
<dbReference type="AlphaFoldDB" id="A0A1W6BXZ3"/>
<evidence type="ECO:0000313" key="6">
    <source>
        <dbReference type="EMBL" id="ARJ56947.1"/>
    </source>
</evidence>
<evidence type="ECO:0000313" key="7">
    <source>
        <dbReference type="Proteomes" id="UP000192902"/>
    </source>
</evidence>
<gene>
    <name evidence="6" type="ORF">CCUN_1359</name>
</gene>
<feature type="transmembrane region" description="Helical" evidence="4">
    <location>
        <begin position="291"/>
        <end position="313"/>
    </location>
</feature>
<dbReference type="PANTHER" id="PTHR23537">
    <property type="match status" value="1"/>
</dbReference>
<feature type="transmembrane region" description="Helical" evidence="4">
    <location>
        <begin position="159"/>
        <end position="179"/>
    </location>
</feature>
<dbReference type="PROSITE" id="PS50850">
    <property type="entry name" value="MFS"/>
    <property type="match status" value="1"/>
</dbReference>
<feature type="transmembrane region" description="Helical" evidence="4">
    <location>
        <begin position="233"/>
        <end position="256"/>
    </location>
</feature>
<accession>A0A1W6BXZ3</accession>
<feature type="transmembrane region" description="Helical" evidence="4">
    <location>
        <begin position="199"/>
        <end position="221"/>
    </location>
</feature>
<dbReference type="Gene3D" id="1.20.1250.20">
    <property type="entry name" value="MFS general substrate transporter like domains"/>
    <property type="match status" value="2"/>
</dbReference>
<feature type="transmembrane region" description="Helical" evidence="4">
    <location>
        <begin position="74"/>
        <end position="91"/>
    </location>
</feature>
<evidence type="ECO:0000256" key="3">
    <source>
        <dbReference type="ARBA" id="ARBA00023136"/>
    </source>
</evidence>
<dbReference type="PANTHER" id="PTHR23537:SF1">
    <property type="entry name" value="SUGAR TRANSPORTER"/>
    <property type="match status" value="1"/>
</dbReference>
<dbReference type="InterPro" id="IPR020846">
    <property type="entry name" value="MFS_dom"/>
</dbReference>
<dbReference type="OrthoDB" id="9797953at2"/>
<proteinExistence type="predicted"/>
<keyword evidence="1 4" id="KW-0812">Transmembrane</keyword>
<feature type="transmembrane region" description="Helical" evidence="4">
    <location>
        <begin position="360"/>
        <end position="379"/>
    </location>
</feature>
<feature type="transmembrane region" description="Helical" evidence="4">
    <location>
        <begin position="268"/>
        <end position="285"/>
    </location>
</feature>
<dbReference type="InterPro" id="IPR036259">
    <property type="entry name" value="MFS_trans_sf"/>
</dbReference>
<feature type="transmembrane region" description="Helical" evidence="4">
    <location>
        <begin position="97"/>
        <end position="119"/>
    </location>
</feature>
<feature type="domain" description="Major facilitator superfamily (MFS) profile" evidence="5">
    <location>
        <begin position="1"/>
        <end position="383"/>
    </location>
</feature>
<dbReference type="Pfam" id="PF06779">
    <property type="entry name" value="MFS_4"/>
    <property type="match status" value="1"/>
</dbReference>
<dbReference type="EMBL" id="CP020867">
    <property type="protein sequence ID" value="ARJ56947.1"/>
    <property type="molecule type" value="Genomic_DNA"/>
</dbReference>
<protein>
    <submittedName>
        <fullName evidence="6">Major facilitator superfamily transporter</fullName>
    </submittedName>
</protein>
<reference evidence="6 7" key="1">
    <citation type="submission" date="2017-04" db="EMBL/GenBank/DDBJ databases">
        <title>Complete genome sequence of the Campylobacter cuniculorum type strain LMG24588.</title>
        <authorList>
            <person name="Miller W.G."/>
            <person name="Yee E."/>
            <person name="Revez J."/>
            <person name="Bono J.L."/>
            <person name="Rossi M."/>
        </authorList>
    </citation>
    <scope>NUCLEOTIDE SEQUENCE [LARGE SCALE GENOMIC DNA]</scope>
    <source>
        <strain evidence="6 7">LMG 24588</strain>
    </source>
</reference>
<sequence>MIFRIFSCFLASFVANGLARFGYIVLIPLMITQRAMSQTQSIMLGVAILVGYIFGSIFINLLKRHLSLESIAKISFFIISVSFFACAVETLSFTSAFIWRFLAGGASASLMILAAPLSLPYVKEKLRASIGGLVFSGIGFGAVFSGFVLPLVTKYSLNYAWILLACISLFAFVWSLFALKTLNPAKKQDETKKFKIPYFLWLLIISYILNAIAYLPHTLFWVDFLVRDLNFDIILAGASWAFFGIGAAFGSLSSGILGDKIGLKNAHILILALKAFSCLIAGFYFLLPQNFLLFCLNISVFLMGFATTGNVVLTNAMALKIAGKEYFSQSSSFLTLAFGIFQAVFSFIFTYSLNFASYSSLFNLCVILHIFSALVLVPIKNLR</sequence>
<dbReference type="eggNOG" id="COG2814">
    <property type="taxonomic scope" value="Bacteria"/>
</dbReference>
<evidence type="ECO:0000256" key="4">
    <source>
        <dbReference type="SAM" id="Phobius"/>
    </source>
</evidence>
<name>A0A1W6BXZ3_9BACT</name>
<feature type="transmembrane region" description="Helical" evidence="4">
    <location>
        <begin position="333"/>
        <end position="354"/>
    </location>
</feature>
<feature type="transmembrane region" description="Helical" evidence="4">
    <location>
        <begin position="41"/>
        <end position="62"/>
    </location>
</feature>
<dbReference type="SUPFAM" id="SSF103473">
    <property type="entry name" value="MFS general substrate transporter"/>
    <property type="match status" value="1"/>
</dbReference>
<organism evidence="6 7">
    <name type="scientific">Campylobacter cuniculorum DSM 23162 = LMG 24588</name>
    <dbReference type="NCBI Taxonomy" id="1121267"/>
    <lineage>
        <taxon>Bacteria</taxon>
        <taxon>Pseudomonadati</taxon>
        <taxon>Campylobacterota</taxon>
        <taxon>Epsilonproteobacteria</taxon>
        <taxon>Campylobacterales</taxon>
        <taxon>Campylobacteraceae</taxon>
        <taxon>Campylobacter</taxon>
    </lineage>
</organism>
<dbReference type="STRING" id="1121267.CCUN_1359"/>
<evidence type="ECO:0000256" key="2">
    <source>
        <dbReference type="ARBA" id="ARBA00022989"/>
    </source>
</evidence>
<keyword evidence="3 4" id="KW-0472">Membrane</keyword>
<evidence type="ECO:0000259" key="5">
    <source>
        <dbReference type="PROSITE" id="PS50850"/>
    </source>
</evidence>
<evidence type="ECO:0000256" key="1">
    <source>
        <dbReference type="ARBA" id="ARBA00022692"/>
    </source>
</evidence>
<dbReference type="GO" id="GO:0022857">
    <property type="term" value="F:transmembrane transporter activity"/>
    <property type="evidence" value="ECO:0007669"/>
    <property type="project" value="InterPro"/>
</dbReference>
<dbReference type="Proteomes" id="UP000192902">
    <property type="component" value="Chromosome"/>
</dbReference>
<dbReference type="GO" id="GO:0005886">
    <property type="term" value="C:plasma membrane"/>
    <property type="evidence" value="ECO:0007669"/>
    <property type="project" value="TreeGrafter"/>
</dbReference>